<dbReference type="AlphaFoldDB" id="A0A845DJ04"/>
<reference evidence="1 2" key="1">
    <citation type="submission" date="2019-09" db="EMBL/GenBank/DDBJ databases">
        <title>Characterisation of the sponge microbiome using genome-centric metagenomics.</title>
        <authorList>
            <person name="Engelberts J.P."/>
            <person name="Robbins S.J."/>
            <person name="De Goeij J.M."/>
            <person name="Aranda M."/>
            <person name="Bell S.C."/>
            <person name="Webster N.S."/>
        </authorList>
    </citation>
    <scope>NUCLEOTIDE SEQUENCE [LARGE SCALE GENOMIC DNA]</scope>
    <source>
        <strain evidence="1">SB0662_bin_43</strain>
    </source>
</reference>
<evidence type="ECO:0000313" key="1">
    <source>
        <dbReference type="EMBL" id="MYE38176.1"/>
    </source>
</evidence>
<dbReference type="EMBL" id="VXOY01000011">
    <property type="protein sequence ID" value="MYE38176.1"/>
    <property type="molecule type" value="Genomic_DNA"/>
</dbReference>
<accession>A0A845DJ04</accession>
<evidence type="ECO:0000313" key="2">
    <source>
        <dbReference type="Proteomes" id="UP000449092"/>
    </source>
</evidence>
<name>A0A845DJ04_9BACT</name>
<proteinExistence type="predicted"/>
<dbReference type="Proteomes" id="UP000449092">
    <property type="component" value="Unassembled WGS sequence"/>
</dbReference>
<gene>
    <name evidence="1" type="ORF">F4X82_01490</name>
</gene>
<protein>
    <submittedName>
        <fullName evidence="1">Uncharacterized protein</fullName>
    </submittedName>
</protein>
<organism evidence="1 2">
    <name type="scientific">Candidatus Spechtbacteria bacterium SB0662_bin_43</name>
    <dbReference type="NCBI Taxonomy" id="2604897"/>
    <lineage>
        <taxon>Bacteria</taxon>
        <taxon>Candidatus Spechtiibacteriota</taxon>
    </lineage>
</organism>
<sequence>MKTARKYDTMVFISLWAVLCFAVSFLTFLTFSISTHAQTLGHTQISGTLPEQATESTAFIQWGGGSLYQLTARLAVRGCDVNLLWVWDAQEKDYTGYTFSGPRFLNKNFNSKYENNIPPSTIWVQCIDMMNHIYGYGLLTENEKQKADALPRGGHREVRVIDPITESDCEGNNWRPETKKYVLPSIPLTQGVCVILFMKEGLADAPEGRKGFSWHSHNMELYTFEDSENQYAYHRFRESIALSRNKMRDYHDLLKVEFHELCHSNQTWHIVKNVFNHDFFIEKYTGNGGTLRYLLHSSAFQEFIDIVGFSQDEKGEWVLPQDSIYRTENSFYGGGIYGYFVPHELAAELCAGYLMRKVGSSGYWTEYFEFYLEDEVVAWLEKYVFVLPESRI</sequence>
<comment type="caution">
    <text evidence="1">The sequence shown here is derived from an EMBL/GenBank/DDBJ whole genome shotgun (WGS) entry which is preliminary data.</text>
</comment>